<sequence>MPRHVPAPLARALFLVVPLALAACATASNAPAPGVPIAERFRHAGQTPPQWPDPLWWQGFGSRELDRLMTAATNGNLDLAAAQARIRQADASLRIAGASLLPEISAGGSGGRSAGNGRTRNSYGASLSASYEVDLWGGNAASRRAAERTLEAYRFDAAATGISALASLANTYFALLADREQLRVQTENLEAARRILTVIRQQVAAGTATGLDLAQQETVVAQQEAALPALRQAIDQGVTAIALLIGQPPQAVSVAGDGLAGLSIPTASPGQPAELLARRPDVRAAEANLAAAQADIDVARTALLPSLTLSAEAGISGAVLGTLLRPEQQVWSLLASVTQSVFDGGRRRGQVQLSEAQAEELLVSYRAAILTALGDVEDALVALRETTQQERLRGEAASRAARAAEIAEAQLRLGTINLITLLNTQQTLFSARNALVEARLARLQAATGLFRALGGGWR</sequence>
<name>A0A1V2H793_9PROT</name>
<proteinExistence type="inferred from homology"/>
<dbReference type="GO" id="GO:0015562">
    <property type="term" value="F:efflux transmembrane transporter activity"/>
    <property type="evidence" value="ECO:0007669"/>
    <property type="project" value="InterPro"/>
</dbReference>
<reference evidence="3 4" key="1">
    <citation type="submission" date="2016-10" db="EMBL/GenBank/DDBJ databases">
        <title>Draft Genome sequence of Roseomonas sp. strain M3.</title>
        <authorList>
            <person name="Subhash Y."/>
            <person name="Lee S."/>
        </authorList>
    </citation>
    <scope>NUCLEOTIDE SEQUENCE [LARGE SCALE GENOMIC DNA]</scope>
    <source>
        <strain evidence="3 4">M3</strain>
    </source>
</reference>
<dbReference type="GO" id="GO:0005886">
    <property type="term" value="C:plasma membrane"/>
    <property type="evidence" value="ECO:0007669"/>
    <property type="project" value="UniProtKB-SubCell"/>
</dbReference>
<keyword evidence="2" id="KW-0812">Transmembrane</keyword>
<accession>A0A1V2H793</accession>
<evidence type="ECO:0000313" key="3">
    <source>
        <dbReference type="EMBL" id="ONG58276.1"/>
    </source>
</evidence>
<organism evidence="3 4">
    <name type="scientific">Teichococcus deserti</name>
    <dbReference type="NCBI Taxonomy" id="1817963"/>
    <lineage>
        <taxon>Bacteria</taxon>
        <taxon>Pseudomonadati</taxon>
        <taxon>Pseudomonadota</taxon>
        <taxon>Alphaproteobacteria</taxon>
        <taxon>Acetobacterales</taxon>
        <taxon>Roseomonadaceae</taxon>
        <taxon>Roseomonas</taxon>
    </lineage>
</organism>
<dbReference type="PANTHER" id="PTHR30203">
    <property type="entry name" value="OUTER MEMBRANE CATION EFFLUX PROTEIN"/>
    <property type="match status" value="1"/>
</dbReference>
<feature type="signal peptide" evidence="2">
    <location>
        <begin position="1"/>
        <end position="22"/>
    </location>
</feature>
<keyword evidence="2" id="KW-0732">Signal</keyword>
<dbReference type="NCBIfam" id="TIGR01845">
    <property type="entry name" value="outer_NodT"/>
    <property type="match status" value="1"/>
</dbReference>
<dbReference type="AlphaFoldDB" id="A0A1V2H793"/>
<gene>
    <name evidence="3" type="ORF">BKE38_03205</name>
</gene>
<dbReference type="Proteomes" id="UP000188879">
    <property type="component" value="Unassembled WGS sequence"/>
</dbReference>
<evidence type="ECO:0000256" key="1">
    <source>
        <dbReference type="ARBA" id="ARBA00007613"/>
    </source>
</evidence>
<dbReference type="InterPro" id="IPR003423">
    <property type="entry name" value="OMP_efflux"/>
</dbReference>
<keyword evidence="2" id="KW-1134">Transmembrane beta strand</keyword>
<evidence type="ECO:0000256" key="2">
    <source>
        <dbReference type="RuleBase" id="RU362097"/>
    </source>
</evidence>
<dbReference type="SUPFAM" id="SSF56954">
    <property type="entry name" value="Outer membrane efflux proteins (OEP)"/>
    <property type="match status" value="1"/>
</dbReference>
<dbReference type="Gene3D" id="1.20.1600.10">
    <property type="entry name" value="Outer membrane efflux proteins (OEP)"/>
    <property type="match status" value="1"/>
</dbReference>
<dbReference type="InterPro" id="IPR010131">
    <property type="entry name" value="MdtP/NodT-like"/>
</dbReference>
<protein>
    <submittedName>
        <fullName evidence="3">RND transporter</fullName>
    </submittedName>
</protein>
<dbReference type="OrthoDB" id="9783100at2"/>
<keyword evidence="2" id="KW-0472">Membrane</keyword>
<comment type="caution">
    <text evidence="3">The sequence shown here is derived from an EMBL/GenBank/DDBJ whole genome shotgun (WGS) entry which is preliminary data.</text>
</comment>
<dbReference type="Pfam" id="PF02321">
    <property type="entry name" value="OEP"/>
    <property type="match status" value="2"/>
</dbReference>
<comment type="similarity">
    <text evidence="1 2">Belongs to the outer membrane factor (OMF) (TC 1.B.17) family.</text>
</comment>
<feature type="chain" id="PRO_5011834394" evidence="2">
    <location>
        <begin position="23"/>
        <end position="458"/>
    </location>
</feature>
<dbReference type="PROSITE" id="PS51257">
    <property type="entry name" value="PROKAR_LIPOPROTEIN"/>
    <property type="match status" value="1"/>
</dbReference>
<comment type="subcellular location">
    <subcellularLocation>
        <location evidence="2">Cell membrane</location>
        <topology evidence="2">Lipid-anchor</topology>
    </subcellularLocation>
</comment>
<dbReference type="PANTHER" id="PTHR30203:SF33">
    <property type="entry name" value="BLR4455 PROTEIN"/>
    <property type="match status" value="1"/>
</dbReference>
<evidence type="ECO:0000313" key="4">
    <source>
        <dbReference type="Proteomes" id="UP000188879"/>
    </source>
</evidence>
<dbReference type="EMBL" id="MLCO01000020">
    <property type="protein sequence ID" value="ONG58276.1"/>
    <property type="molecule type" value="Genomic_DNA"/>
</dbReference>
<keyword evidence="4" id="KW-1185">Reference proteome</keyword>
<keyword evidence="2" id="KW-0564">Palmitate</keyword>
<dbReference type="Gene3D" id="2.20.200.10">
    <property type="entry name" value="Outer membrane efflux proteins (OEP)"/>
    <property type="match status" value="1"/>
</dbReference>
<keyword evidence="2" id="KW-0449">Lipoprotein</keyword>